<dbReference type="Gene3D" id="1.20.1510.10">
    <property type="entry name" value="Cation efflux protein transmembrane domain"/>
    <property type="match status" value="1"/>
</dbReference>
<keyword evidence="10 12" id="KW-0472">Membrane</keyword>
<dbReference type="PANTHER" id="PTHR43840">
    <property type="entry name" value="MITOCHONDRIAL METAL TRANSPORTER 1-RELATED"/>
    <property type="match status" value="1"/>
</dbReference>
<proteinExistence type="inferred from homology"/>
<feature type="region of interest" description="Disordered" evidence="11">
    <location>
        <begin position="560"/>
        <end position="579"/>
    </location>
</feature>
<feature type="transmembrane region" description="Helical" evidence="12">
    <location>
        <begin position="111"/>
        <end position="130"/>
    </location>
</feature>
<feature type="domain" description="Band 7" evidence="13">
    <location>
        <begin position="264"/>
        <end position="475"/>
    </location>
</feature>
<evidence type="ECO:0000256" key="10">
    <source>
        <dbReference type="ARBA" id="ARBA00023136"/>
    </source>
</evidence>
<keyword evidence="6" id="KW-0408">Iron</keyword>
<feature type="transmembrane region" description="Helical" evidence="12">
    <location>
        <begin position="80"/>
        <end position="99"/>
    </location>
</feature>
<dbReference type="GO" id="GO:0006508">
    <property type="term" value="P:proteolysis"/>
    <property type="evidence" value="ECO:0007669"/>
    <property type="project" value="UniProtKB-KW"/>
</dbReference>
<gene>
    <name evidence="15" type="ORF">SAMN05660964_02780</name>
</gene>
<keyword evidence="16" id="KW-1185">Reference proteome</keyword>
<feature type="transmembrane region" description="Helical" evidence="12">
    <location>
        <begin position="40"/>
        <end position="59"/>
    </location>
</feature>
<comment type="subcellular location">
    <subcellularLocation>
        <location evidence="1">Membrane</location>
        <topology evidence="1">Multi-pass membrane protein</topology>
    </subcellularLocation>
    <subcellularLocation>
        <location evidence="2">Membrane</location>
        <topology evidence="2">Single-pass membrane protein</topology>
    </subcellularLocation>
</comment>
<reference evidence="15 16" key="1">
    <citation type="submission" date="2016-10" db="EMBL/GenBank/DDBJ databases">
        <authorList>
            <person name="de Groot N.N."/>
        </authorList>
    </citation>
    <scope>NUCLEOTIDE SEQUENCE [LARGE SCALE GENOMIC DNA]</scope>
    <source>
        <strain evidence="15 16">DSM 21228</strain>
    </source>
</reference>
<dbReference type="SUPFAM" id="SSF161111">
    <property type="entry name" value="Cation efflux protein transmembrane domain-like"/>
    <property type="match status" value="1"/>
</dbReference>
<dbReference type="InterPro" id="IPR010201">
    <property type="entry name" value="HflK"/>
</dbReference>
<evidence type="ECO:0000256" key="9">
    <source>
        <dbReference type="ARBA" id="ARBA00022989"/>
    </source>
</evidence>
<keyword evidence="8" id="KW-0406">Ion transport</keyword>
<keyword evidence="15" id="KW-0378">Hydrolase</keyword>
<dbReference type="SUPFAM" id="SSF117892">
    <property type="entry name" value="Band 7/SPFH domain"/>
    <property type="match status" value="1"/>
</dbReference>
<dbReference type="InterPro" id="IPR036013">
    <property type="entry name" value="Band_7/SPFH_dom_sf"/>
</dbReference>
<evidence type="ECO:0000256" key="6">
    <source>
        <dbReference type="ARBA" id="ARBA00022496"/>
    </source>
</evidence>
<sequence>MFNDRRIRTSLLAILADALLVVIKMATAWATGSAALLADAYHSITDLAVSLILLVGLVTRHQQEKTGNPAAIAKAYRFEAILAILIALLILYVPIEIVREVQGRSPEELKNLWIGIAGVLLTIAIAWFMARLKTWVGRNTNSPALEADGYHSQMDVFSSIAVLVSLIGMMIGIYLDEIVAVIIAVMVGVAGVELLVAGFRSLMQGAELEQLSLLETATRSLAVNRVYHWLKAPFVGLWHTYQRTSKVLLLVLALCLYASSGLSVVPHGQVGIKQVLNRSQATALPPGLYYTLPWPFGDMQLLTAGYIHTLNVGQLPQAATPASSTPDNPPAPQRLWQQAFISDPEERYDTLLMTTSDENLVNIQLSLHYQTPPTLPLHVNSAEIDPLLAHFAESALWQQVSHLTFSALLDTPRDALATRIATQIQTDLQALGLPPITVTAHIQSIQPPPRVVQVYRDTFDARQEQQRLELEASGERATELSKANADKLQRVTTADSNRIEQQQRAQGDAQYFQELSGAFRQYPDVIRFNQYIDTVTANLAGKPLTITDPRIHSNDLRIWKGATPPEPKAATSTQRKIQP</sequence>
<evidence type="ECO:0000256" key="8">
    <source>
        <dbReference type="ARBA" id="ARBA00022906"/>
    </source>
</evidence>
<evidence type="ECO:0000256" key="11">
    <source>
        <dbReference type="SAM" id="MobiDB-lite"/>
    </source>
</evidence>
<evidence type="ECO:0000256" key="2">
    <source>
        <dbReference type="ARBA" id="ARBA00004167"/>
    </source>
</evidence>
<dbReference type="STRING" id="525918.SAMN05660964_02780"/>
<dbReference type="CDD" id="cd03404">
    <property type="entry name" value="SPFH_HflK"/>
    <property type="match status" value="1"/>
</dbReference>
<dbReference type="InterPro" id="IPR027469">
    <property type="entry name" value="Cation_efflux_TMD_sf"/>
</dbReference>
<dbReference type="Proteomes" id="UP000199397">
    <property type="component" value="Unassembled WGS sequence"/>
</dbReference>
<keyword evidence="15" id="KW-0645">Protease</keyword>
<evidence type="ECO:0000256" key="7">
    <source>
        <dbReference type="ARBA" id="ARBA00022692"/>
    </source>
</evidence>
<keyword evidence="8" id="KW-0864">Zinc transport</keyword>
<comment type="similarity">
    <text evidence="4">Belongs to the cation diffusion facilitator (CDF) transporter (TC 2.A.4) family. FieF subfamily.</text>
</comment>
<comment type="similarity">
    <text evidence="3">Belongs to the band 7/mec-2 family. HflK subfamily.</text>
</comment>
<dbReference type="NCBIfam" id="TIGR01297">
    <property type="entry name" value="CDF"/>
    <property type="match status" value="1"/>
</dbReference>
<dbReference type="GO" id="GO:0016020">
    <property type="term" value="C:membrane"/>
    <property type="evidence" value="ECO:0007669"/>
    <property type="project" value="UniProtKB-SubCell"/>
</dbReference>
<dbReference type="PANTHER" id="PTHR43840:SF15">
    <property type="entry name" value="MITOCHONDRIAL METAL TRANSPORTER 1-RELATED"/>
    <property type="match status" value="1"/>
</dbReference>
<protein>
    <submittedName>
        <fullName evidence="15">Membrane protease subunit HflK</fullName>
    </submittedName>
</protein>
<dbReference type="Pfam" id="PF01145">
    <property type="entry name" value="Band_7"/>
    <property type="match status" value="1"/>
</dbReference>
<evidence type="ECO:0000256" key="5">
    <source>
        <dbReference type="ARBA" id="ARBA00022448"/>
    </source>
</evidence>
<dbReference type="InterPro" id="IPR001107">
    <property type="entry name" value="Band_7"/>
</dbReference>
<dbReference type="Pfam" id="PF01545">
    <property type="entry name" value="Cation_efflux"/>
    <property type="match status" value="1"/>
</dbReference>
<evidence type="ECO:0000256" key="1">
    <source>
        <dbReference type="ARBA" id="ARBA00004141"/>
    </source>
</evidence>
<evidence type="ECO:0000256" key="3">
    <source>
        <dbReference type="ARBA" id="ARBA00006971"/>
    </source>
</evidence>
<dbReference type="OrthoDB" id="8242650at2"/>
<organism evidence="15 16">
    <name type="scientific">Thiothrix caldifontis</name>
    <dbReference type="NCBI Taxonomy" id="525918"/>
    <lineage>
        <taxon>Bacteria</taxon>
        <taxon>Pseudomonadati</taxon>
        <taxon>Pseudomonadota</taxon>
        <taxon>Gammaproteobacteria</taxon>
        <taxon>Thiotrichales</taxon>
        <taxon>Thiotrichaceae</taxon>
        <taxon>Thiothrix</taxon>
    </lineage>
</organism>
<evidence type="ECO:0000313" key="16">
    <source>
        <dbReference type="Proteomes" id="UP000199397"/>
    </source>
</evidence>
<keyword evidence="5" id="KW-0813">Transport</keyword>
<name>A0A1H4EYV8_9GAMM</name>
<dbReference type="GO" id="GO:0008233">
    <property type="term" value="F:peptidase activity"/>
    <property type="evidence" value="ECO:0007669"/>
    <property type="project" value="UniProtKB-KW"/>
</dbReference>
<evidence type="ECO:0000259" key="13">
    <source>
        <dbReference type="Pfam" id="PF01145"/>
    </source>
</evidence>
<keyword evidence="8" id="KW-0862">Zinc</keyword>
<evidence type="ECO:0000259" key="14">
    <source>
        <dbReference type="Pfam" id="PF01545"/>
    </source>
</evidence>
<feature type="compositionally biased region" description="Polar residues" evidence="11">
    <location>
        <begin position="570"/>
        <end position="579"/>
    </location>
</feature>
<evidence type="ECO:0000313" key="15">
    <source>
        <dbReference type="EMBL" id="SEA90161.1"/>
    </source>
</evidence>
<dbReference type="EMBL" id="FNQP01000017">
    <property type="protein sequence ID" value="SEA90161.1"/>
    <property type="molecule type" value="Genomic_DNA"/>
</dbReference>
<keyword evidence="6" id="KW-0410">Iron transport</keyword>
<evidence type="ECO:0000256" key="4">
    <source>
        <dbReference type="ARBA" id="ARBA00010212"/>
    </source>
</evidence>
<evidence type="ECO:0000256" key="12">
    <source>
        <dbReference type="SAM" id="Phobius"/>
    </source>
</evidence>
<dbReference type="RefSeq" id="WP_093069579.1">
    <property type="nucleotide sequence ID" value="NZ_FNQP01000017.1"/>
</dbReference>
<dbReference type="GO" id="GO:0006829">
    <property type="term" value="P:zinc ion transport"/>
    <property type="evidence" value="ECO:0007669"/>
    <property type="project" value="UniProtKB-KW"/>
</dbReference>
<dbReference type="InterPro" id="IPR002524">
    <property type="entry name" value="Cation_efflux"/>
</dbReference>
<feature type="domain" description="Cation efflux protein transmembrane" evidence="14">
    <location>
        <begin position="11"/>
        <end position="203"/>
    </location>
</feature>
<accession>A0A1H4EYV8</accession>
<dbReference type="InterPro" id="IPR058533">
    <property type="entry name" value="Cation_efflux_TM"/>
</dbReference>
<dbReference type="InterPro" id="IPR050291">
    <property type="entry name" value="CDF_Transporter"/>
</dbReference>
<dbReference type="GO" id="GO:0008324">
    <property type="term" value="F:monoatomic cation transmembrane transporter activity"/>
    <property type="evidence" value="ECO:0007669"/>
    <property type="project" value="InterPro"/>
</dbReference>
<dbReference type="Gene3D" id="3.30.479.30">
    <property type="entry name" value="Band 7 domain"/>
    <property type="match status" value="1"/>
</dbReference>
<feature type="transmembrane region" description="Helical" evidence="12">
    <location>
        <begin position="156"/>
        <end position="175"/>
    </location>
</feature>
<keyword evidence="7 12" id="KW-0812">Transmembrane</keyword>
<dbReference type="AlphaFoldDB" id="A0A1H4EYV8"/>
<feature type="transmembrane region" description="Helical" evidence="12">
    <location>
        <begin position="247"/>
        <end position="265"/>
    </location>
</feature>
<keyword evidence="9 12" id="KW-1133">Transmembrane helix</keyword>
<dbReference type="GO" id="GO:0006826">
    <property type="term" value="P:iron ion transport"/>
    <property type="evidence" value="ECO:0007669"/>
    <property type="project" value="UniProtKB-KW"/>
</dbReference>
<feature type="transmembrane region" description="Helical" evidence="12">
    <location>
        <begin position="181"/>
        <end position="199"/>
    </location>
</feature>